<dbReference type="SUPFAM" id="SSF55961">
    <property type="entry name" value="Bet v1-like"/>
    <property type="match status" value="1"/>
</dbReference>
<organism evidence="1 2">
    <name type="scientific">Dolichospermum planctonicum</name>
    <dbReference type="NCBI Taxonomy" id="136072"/>
    <lineage>
        <taxon>Bacteria</taxon>
        <taxon>Bacillati</taxon>
        <taxon>Cyanobacteriota</taxon>
        <taxon>Cyanophyceae</taxon>
        <taxon>Nostocales</taxon>
        <taxon>Aphanizomenonaceae</taxon>
        <taxon>Dolichospermum</taxon>
    </lineage>
</organism>
<dbReference type="AlphaFoldDB" id="A0A480AA29"/>
<evidence type="ECO:0008006" key="3">
    <source>
        <dbReference type="Google" id="ProtNLM"/>
    </source>
</evidence>
<name>A0A480AA29_9CYAN</name>
<dbReference type="EMBL" id="BJCF01000014">
    <property type="protein sequence ID" value="GCL41935.1"/>
    <property type="molecule type" value="Genomic_DNA"/>
</dbReference>
<comment type="caution">
    <text evidence="1">The sequence shown here is derived from an EMBL/GenBank/DDBJ whole genome shotgun (WGS) entry which is preliminary data.</text>
</comment>
<accession>A0A480AA29</accession>
<dbReference type="OrthoDB" id="483893at2"/>
<protein>
    <recommendedName>
        <fullName evidence="3">Polyketide cyclase / dehydrase and lipid transport</fullName>
    </recommendedName>
</protein>
<reference evidence="2" key="1">
    <citation type="submission" date="2019-02" db="EMBL/GenBank/DDBJ databases">
        <title>Draft genome sequence of Dolichospermum planctonicum NIES-80.</title>
        <authorList>
            <person name="Yamaguchi H."/>
            <person name="Suzuki S."/>
            <person name="Kawachi M."/>
        </authorList>
    </citation>
    <scope>NUCLEOTIDE SEQUENCE [LARGE SCALE GENOMIC DNA]</scope>
    <source>
        <strain evidence="2">NIES-80</strain>
    </source>
</reference>
<evidence type="ECO:0000313" key="1">
    <source>
        <dbReference type="EMBL" id="GCL41935.1"/>
    </source>
</evidence>
<evidence type="ECO:0000313" key="2">
    <source>
        <dbReference type="Proteomes" id="UP000299367"/>
    </source>
</evidence>
<gene>
    <name evidence="1" type="ORF">NIES80_16340</name>
</gene>
<sequence>MQQIKIIPNWLSKLIHGKRRRFCASLVRTYREISSASVDELWQKVVDLTDVSWHPLLKSTNVPLGLVPKPGLIFQAVTRFWPIPIRIFVERVSPKQTLSIRVLAIPGIEERIIYQVESTICGSYLSYSVTLRGWLSPLIWSLSRPYVDRVARALIESVENPGLSQKKSLHGGCFDF</sequence>
<dbReference type="RefSeq" id="WP_137907612.1">
    <property type="nucleotide sequence ID" value="NZ_BJCF01000014.1"/>
</dbReference>
<proteinExistence type="predicted"/>
<dbReference type="Proteomes" id="UP000299367">
    <property type="component" value="Unassembled WGS sequence"/>
</dbReference>